<gene>
    <name evidence="1" type="primary">jg6122</name>
    <name evidence="1" type="ORF">PAEG_LOCUS12271</name>
</gene>
<name>A0A8S4RCU5_9NEOP</name>
<accession>A0A8S4RCU5</accession>
<evidence type="ECO:0000313" key="1">
    <source>
        <dbReference type="EMBL" id="CAH2234445.1"/>
    </source>
</evidence>
<keyword evidence="2" id="KW-1185">Reference proteome</keyword>
<comment type="caution">
    <text evidence="1">The sequence shown here is derived from an EMBL/GenBank/DDBJ whole genome shotgun (WGS) entry which is preliminary data.</text>
</comment>
<protein>
    <submittedName>
        <fullName evidence="1">Jg6122 protein</fullName>
    </submittedName>
</protein>
<proteinExistence type="predicted"/>
<reference evidence="1" key="1">
    <citation type="submission" date="2022-03" db="EMBL/GenBank/DDBJ databases">
        <authorList>
            <person name="Lindestad O."/>
        </authorList>
    </citation>
    <scope>NUCLEOTIDE SEQUENCE</scope>
</reference>
<sequence>MSWISCVEVVRTHAPHKHTRGRHSDALRLMGLRTKDIRMLYIATGVVQEIMKLSQDYVARQHGTDSEMTTEWIRATSFPAVGY</sequence>
<evidence type="ECO:0000313" key="2">
    <source>
        <dbReference type="Proteomes" id="UP000838756"/>
    </source>
</evidence>
<dbReference type="AlphaFoldDB" id="A0A8S4RCU5"/>
<dbReference type="Proteomes" id="UP000838756">
    <property type="component" value="Unassembled WGS sequence"/>
</dbReference>
<dbReference type="EMBL" id="CAKXAJ010025060">
    <property type="protein sequence ID" value="CAH2234445.1"/>
    <property type="molecule type" value="Genomic_DNA"/>
</dbReference>
<organism evidence="1 2">
    <name type="scientific">Pararge aegeria aegeria</name>
    <dbReference type="NCBI Taxonomy" id="348720"/>
    <lineage>
        <taxon>Eukaryota</taxon>
        <taxon>Metazoa</taxon>
        <taxon>Ecdysozoa</taxon>
        <taxon>Arthropoda</taxon>
        <taxon>Hexapoda</taxon>
        <taxon>Insecta</taxon>
        <taxon>Pterygota</taxon>
        <taxon>Neoptera</taxon>
        <taxon>Endopterygota</taxon>
        <taxon>Lepidoptera</taxon>
        <taxon>Glossata</taxon>
        <taxon>Ditrysia</taxon>
        <taxon>Papilionoidea</taxon>
        <taxon>Nymphalidae</taxon>
        <taxon>Satyrinae</taxon>
        <taxon>Satyrini</taxon>
        <taxon>Parargina</taxon>
        <taxon>Pararge</taxon>
    </lineage>
</organism>